<proteinExistence type="predicted"/>
<reference evidence="5" key="1">
    <citation type="submission" date="2020-10" db="EMBL/GenBank/DDBJ databases">
        <title>ChiBAC.</title>
        <authorList>
            <person name="Zenner C."/>
            <person name="Hitch T.C.A."/>
            <person name="Clavel T."/>
        </authorList>
    </citation>
    <scope>NUCLEOTIDE SEQUENCE</scope>
    <source>
        <strain evidence="5">DSM 107454</strain>
    </source>
</reference>
<keyword evidence="2" id="KW-0540">Nuclease</keyword>
<evidence type="ECO:0000313" key="5">
    <source>
        <dbReference type="EMBL" id="MBE5039839.1"/>
    </source>
</evidence>
<protein>
    <submittedName>
        <fullName evidence="5">VRR-NUC domain-containing protein</fullName>
    </submittedName>
</protein>
<dbReference type="AlphaFoldDB" id="A0A9D5M377"/>
<evidence type="ECO:0000256" key="1">
    <source>
        <dbReference type="ARBA" id="ARBA00001946"/>
    </source>
</evidence>
<dbReference type="RefSeq" id="WP_226392392.1">
    <property type="nucleotide sequence ID" value="NZ_JADCKB010000008.1"/>
</dbReference>
<evidence type="ECO:0000256" key="2">
    <source>
        <dbReference type="ARBA" id="ARBA00022722"/>
    </source>
</evidence>
<dbReference type="InterPro" id="IPR014883">
    <property type="entry name" value="VRR_NUC"/>
</dbReference>
<evidence type="ECO:0000313" key="6">
    <source>
        <dbReference type="Proteomes" id="UP000806542"/>
    </source>
</evidence>
<dbReference type="Pfam" id="PF08774">
    <property type="entry name" value="VRR_NUC"/>
    <property type="match status" value="1"/>
</dbReference>
<evidence type="ECO:0000256" key="3">
    <source>
        <dbReference type="ARBA" id="ARBA00022801"/>
    </source>
</evidence>
<dbReference type="GO" id="GO:0003676">
    <property type="term" value="F:nucleic acid binding"/>
    <property type="evidence" value="ECO:0007669"/>
    <property type="project" value="InterPro"/>
</dbReference>
<dbReference type="GO" id="GO:0004518">
    <property type="term" value="F:nuclease activity"/>
    <property type="evidence" value="ECO:0007669"/>
    <property type="project" value="UniProtKB-KW"/>
</dbReference>
<dbReference type="SMART" id="SM00990">
    <property type="entry name" value="VRR_NUC"/>
    <property type="match status" value="1"/>
</dbReference>
<dbReference type="EMBL" id="JADCKB010000008">
    <property type="protein sequence ID" value="MBE5039839.1"/>
    <property type="molecule type" value="Genomic_DNA"/>
</dbReference>
<keyword evidence="6" id="KW-1185">Reference proteome</keyword>
<organism evidence="5 6">
    <name type="scientific">Ructibacterium gallinarum</name>
    <dbReference type="NCBI Taxonomy" id="2779355"/>
    <lineage>
        <taxon>Bacteria</taxon>
        <taxon>Bacillati</taxon>
        <taxon>Bacillota</taxon>
        <taxon>Clostridia</taxon>
        <taxon>Eubacteriales</taxon>
        <taxon>Oscillospiraceae</taxon>
        <taxon>Ructibacterium</taxon>
    </lineage>
</organism>
<dbReference type="Gene3D" id="3.40.1350.10">
    <property type="match status" value="1"/>
</dbReference>
<dbReference type="InterPro" id="IPR011856">
    <property type="entry name" value="tRNA_endonuc-like_dom_sf"/>
</dbReference>
<dbReference type="GO" id="GO:0016788">
    <property type="term" value="F:hydrolase activity, acting on ester bonds"/>
    <property type="evidence" value="ECO:0007669"/>
    <property type="project" value="InterPro"/>
</dbReference>
<gene>
    <name evidence="5" type="ORF">INF28_05095</name>
</gene>
<feature type="domain" description="VRR-NUC" evidence="4">
    <location>
        <begin position="1"/>
        <end position="81"/>
    </location>
</feature>
<keyword evidence="3" id="KW-0378">Hydrolase</keyword>
<comment type="cofactor">
    <cofactor evidence="1">
        <name>Mg(2+)</name>
        <dbReference type="ChEBI" id="CHEBI:18420"/>
    </cofactor>
</comment>
<evidence type="ECO:0000259" key="4">
    <source>
        <dbReference type="SMART" id="SM00990"/>
    </source>
</evidence>
<comment type="caution">
    <text evidence="5">The sequence shown here is derived from an EMBL/GenBank/DDBJ whole genome shotgun (WGS) entry which is preliminary data.</text>
</comment>
<accession>A0A9D5M377</accession>
<dbReference type="Proteomes" id="UP000806542">
    <property type="component" value="Unassembled WGS sequence"/>
</dbReference>
<sequence length="93" mass="10382">MREKQIESKLKKAVESKGGLCLKFVSPAFSGVPDRIILLPDGKMAFAELKAPGQQLRPLQEHRKRMLERLGFLVYVIDCAEQIGGILSEIQST</sequence>
<name>A0A9D5M377_9FIRM</name>